<dbReference type="Proteomes" id="UP000694892">
    <property type="component" value="Chromosome 1L"/>
</dbReference>
<evidence type="ECO:0000313" key="1">
    <source>
        <dbReference type="EMBL" id="OCT99076.1"/>
    </source>
</evidence>
<reference evidence="2" key="1">
    <citation type="journal article" date="2016" name="Nature">
        <title>Genome evolution in the allotetraploid frog Xenopus laevis.</title>
        <authorList>
            <person name="Session A.M."/>
            <person name="Uno Y."/>
            <person name="Kwon T."/>
            <person name="Chapman J.A."/>
            <person name="Toyoda A."/>
            <person name="Takahashi S."/>
            <person name="Fukui A."/>
            <person name="Hikosaka A."/>
            <person name="Suzuki A."/>
            <person name="Kondo M."/>
            <person name="van Heeringen S.J."/>
            <person name="Quigley I."/>
            <person name="Heinz S."/>
            <person name="Ogino H."/>
            <person name="Ochi H."/>
            <person name="Hellsten U."/>
            <person name="Lyons J.B."/>
            <person name="Simakov O."/>
            <person name="Putnam N."/>
            <person name="Stites J."/>
            <person name="Kuroki Y."/>
            <person name="Tanaka T."/>
            <person name="Michiue T."/>
            <person name="Watanabe M."/>
            <person name="Bogdanovic O."/>
            <person name="Lister R."/>
            <person name="Georgiou G."/>
            <person name="Paranjpe S.S."/>
            <person name="van Kruijsbergen I."/>
            <person name="Shu S."/>
            <person name="Carlson J."/>
            <person name="Kinoshita T."/>
            <person name="Ohta Y."/>
            <person name="Mawaribuchi S."/>
            <person name="Jenkins J."/>
            <person name="Grimwood J."/>
            <person name="Schmutz J."/>
            <person name="Mitros T."/>
            <person name="Mozaffari S.V."/>
            <person name="Suzuki Y."/>
            <person name="Haramoto Y."/>
            <person name="Yamamoto T.S."/>
            <person name="Takagi C."/>
            <person name="Heald R."/>
            <person name="Miller K."/>
            <person name="Haudenschild C."/>
            <person name="Kitzman J."/>
            <person name="Nakayama T."/>
            <person name="Izutsu Y."/>
            <person name="Robert J."/>
            <person name="Fortriede J."/>
            <person name="Burns K."/>
            <person name="Lotay V."/>
            <person name="Karimi K."/>
            <person name="Yasuoka Y."/>
            <person name="Dichmann D.S."/>
            <person name="Flajnik M.F."/>
            <person name="Houston D.W."/>
            <person name="Shendure J."/>
            <person name="DuPasquier L."/>
            <person name="Vize P.D."/>
            <person name="Zorn A.M."/>
            <person name="Ito M."/>
            <person name="Marcotte E.M."/>
            <person name="Wallingford J.B."/>
            <person name="Ito Y."/>
            <person name="Asashima M."/>
            <person name="Ueno N."/>
            <person name="Matsuda Y."/>
            <person name="Veenstra G.J."/>
            <person name="Fujiyama A."/>
            <person name="Harland R.M."/>
            <person name="Taira M."/>
            <person name="Rokhsar D.S."/>
        </authorList>
    </citation>
    <scope>NUCLEOTIDE SEQUENCE [LARGE SCALE GENOMIC DNA]</scope>
    <source>
        <strain evidence="2">J</strain>
    </source>
</reference>
<organism evidence="1 2">
    <name type="scientific">Xenopus laevis</name>
    <name type="common">African clawed frog</name>
    <dbReference type="NCBI Taxonomy" id="8355"/>
    <lineage>
        <taxon>Eukaryota</taxon>
        <taxon>Metazoa</taxon>
        <taxon>Chordata</taxon>
        <taxon>Craniata</taxon>
        <taxon>Vertebrata</taxon>
        <taxon>Euteleostomi</taxon>
        <taxon>Amphibia</taxon>
        <taxon>Batrachia</taxon>
        <taxon>Anura</taxon>
        <taxon>Pipoidea</taxon>
        <taxon>Pipidae</taxon>
        <taxon>Xenopodinae</taxon>
        <taxon>Xenopus</taxon>
        <taxon>Xenopus</taxon>
    </lineage>
</organism>
<protein>
    <submittedName>
        <fullName evidence="1">Uncharacterized protein</fullName>
    </submittedName>
</protein>
<gene>
    <name evidence="1" type="ORF">XELAEV_18004867mg</name>
</gene>
<sequence length="85" mass="9646">MRHSPLFDPKPVPSHELLQRCIWFCFGQYRSAHSFSSSNFTCWGCLEYFTATSFASLAIQRGGECQSWGPQSLGDPSWCSCFQDP</sequence>
<name>A0A974I2T4_XENLA</name>
<evidence type="ECO:0000313" key="2">
    <source>
        <dbReference type="Proteomes" id="UP000694892"/>
    </source>
</evidence>
<proteinExistence type="predicted"/>
<dbReference type="EMBL" id="CM004466">
    <property type="protein sequence ID" value="OCT99076.1"/>
    <property type="molecule type" value="Genomic_DNA"/>
</dbReference>
<accession>A0A974I2T4</accession>
<dbReference type="AlphaFoldDB" id="A0A974I2T4"/>